<reference evidence="3 4" key="1">
    <citation type="submission" date="2016-02" db="EMBL/GenBank/DDBJ databases">
        <title>Complete genome of Sinomonas atrocyanea KCTC 3377.</title>
        <authorList>
            <person name="Kim K.M."/>
        </authorList>
    </citation>
    <scope>NUCLEOTIDE SEQUENCE [LARGE SCALE GENOMIC DNA]</scope>
    <source>
        <strain evidence="3 4">KCTC 3377</strain>
    </source>
</reference>
<dbReference type="Proteomes" id="UP000070134">
    <property type="component" value="Chromosome"/>
</dbReference>
<sequence>MLAAARPDDMAAWVGKAAHTTIDGASDDGKVLKATHTDGEATSPNPAGADLFATSQNANGTLQYHWDLPDSGDWQLLLATDGKAPAPQDVTITWPSHATMPWAVPLIVIGALLILAAAALMLLRRLRGGPGAPRIGGPDAGGPGTDGEDRRRAPEAGASGPATAAIPPVPGQAPGTAERTADRRAASLPAVRRTPAARVAAVLSVLLGVGGLAAVPAQAATAPAPSPAESGTRVVVEDQLTRILDQTANAVQAGDDAKDAGKLGARVDGSALLARQQNYKVRAAVSSAPAIAPVRSSKLLTTVVTTQRSWPRTIVAVTQGQGNTTPQLLTLRQASARENYKLIEAAPLLPGATFPGTPKSGTDQIALDDKAGLTVSPKDAIAGVADRLSNANSAWKGRIPDNAYIKDTFGYQSDIAKAADATFTFKHTPVGNEAAAFRAADGGAIVVAPLDFTVEGTPKASGDKVTLQDDAAALAGGKEASTKATLTFRESVMLYIPKDGGPQQVTLIGATRNLSGASVS</sequence>
<evidence type="ECO:0000256" key="2">
    <source>
        <dbReference type="SAM" id="Phobius"/>
    </source>
</evidence>
<keyword evidence="2" id="KW-0812">Transmembrane</keyword>
<dbReference type="KEGG" id="satk:SA2016_2519"/>
<evidence type="ECO:0000313" key="4">
    <source>
        <dbReference type="Proteomes" id="UP000070134"/>
    </source>
</evidence>
<keyword evidence="2" id="KW-1133">Transmembrane helix</keyword>
<dbReference type="EMBL" id="CP014518">
    <property type="protein sequence ID" value="AMM33187.1"/>
    <property type="molecule type" value="Genomic_DNA"/>
</dbReference>
<protein>
    <submittedName>
        <fullName evidence="3">Uncharacterized protein</fullName>
    </submittedName>
</protein>
<organism evidence="3 4">
    <name type="scientific">Sinomonas atrocyanea</name>
    <dbReference type="NCBI Taxonomy" id="37927"/>
    <lineage>
        <taxon>Bacteria</taxon>
        <taxon>Bacillati</taxon>
        <taxon>Actinomycetota</taxon>
        <taxon>Actinomycetes</taxon>
        <taxon>Micrococcales</taxon>
        <taxon>Micrococcaceae</taxon>
        <taxon>Sinomonas</taxon>
    </lineage>
</organism>
<dbReference type="STRING" id="37927.SA2016_2519"/>
<gene>
    <name evidence="3" type="ORF">SA2016_2519</name>
</gene>
<evidence type="ECO:0000256" key="1">
    <source>
        <dbReference type="SAM" id="MobiDB-lite"/>
    </source>
</evidence>
<feature type="region of interest" description="Disordered" evidence="1">
    <location>
        <begin position="130"/>
        <end position="189"/>
    </location>
</feature>
<feature type="transmembrane region" description="Helical" evidence="2">
    <location>
        <begin position="102"/>
        <end position="123"/>
    </location>
</feature>
<accession>A0A127A1X4</accession>
<evidence type="ECO:0000313" key="3">
    <source>
        <dbReference type="EMBL" id="AMM33187.1"/>
    </source>
</evidence>
<dbReference type="RefSeq" id="WP_066498502.1">
    <property type="nucleotide sequence ID" value="NZ_CP014518.1"/>
</dbReference>
<dbReference type="AlphaFoldDB" id="A0A127A1X4"/>
<proteinExistence type="predicted"/>
<keyword evidence="4" id="KW-1185">Reference proteome</keyword>
<name>A0A127A1X4_9MICC</name>
<keyword evidence="2" id="KW-0472">Membrane</keyword>